<reference evidence="1" key="1">
    <citation type="submission" date="2018-05" db="EMBL/GenBank/DDBJ databases">
        <title>Draft genome of Mucuna pruriens seed.</title>
        <authorList>
            <person name="Nnadi N.E."/>
            <person name="Vos R."/>
            <person name="Hasami M.H."/>
            <person name="Devisetty U.K."/>
            <person name="Aguiy J.C."/>
        </authorList>
    </citation>
    <scope>NUCLEOTIDE SEQUENCE [LARGE SCALE GENOMIC DNA]</scope>
    <source>
        <strain evidence="1">JCA_2017</strain>
    </source>
</reference>
<evidence type="ECO:0000313" key="2">
    <source>
        <dbReference type="Proteomes" id="UP000257109"/>
    </source>
</evidence>
<keyword evidence="2" id="KW-1185">Reference proteome</keyword>
<dbReference type="EMBL" id="QJKJ01003845">
    <property type="protein sequence ID" value="RDX96624.1"/>
    <property type="molecule type" value="Genomic_DNA"/>
</dbReference>
<dbReference type="OrthoDB" id="1422334at2759"/>
<name>A0A371H1D1_MUCPR</name>
<dbReference type="Proteomes" id="UP000257109">
    <property type="component" value="Unassembled WGS sequence"/>
</dbReference>
<proteinExistence type="predicted"/>
<comment type="caution">
    <text evidence="1">The sequence shown here is derived from an EMBL/GenBank/DDBJ whole genome shotgun (WGS) entry which is preliminary data.</text>
</comment>
<evidence type="ECO:0000313" key="1">
    <source>
        <dbReference type="EMBL" id="RDX96624.1"/>
    </source>
</evidence>
<dbReference type="AlphaFoldDB" id="A0A371H1D1"/>
<accession>A0A371H1D1</accession>
<organism evidence="1 2">
    <name type="scientific">Mucuna pruriens</name>
    <name type="common">Velvet bean</name>
    <name type="synonym">Dolichos pruriens</name>
    <dbReference type="NCBI Taxonomy" id="157652"/>
    <lineage>
        <taxon>Eukaryota</taxon>
        <taxon>Viridiplantae</taxon>
        <taxon>Streptophyta</taxon>
        <taxon>Embryophyta</taxon>
        <taxon>Tracheophyta</taxon>
        <taxon>Spermatophyta</taxon>
        <taxon>Magnoliopsida</taxon>
        <taxon>eudicotyledons</taxon>
        <taxon>Gunneridae</taxon>
        <taxon>Pentapetalae</taxon>
        <taxon>rosids</taxon>
        <taxon>fabids</taxon>
        <taxon>Fabales</taxon>
        <taxon>Fabaceae</taxon>
        <taxon>Papilionoideae</taxon>
        <taxon>50 kb inversion clade</taxon>
        <taxon>NPAAA clade</taxon>
        <taxon>indigoferoid/millettioid clade</taxon>
        <taxon>Phaseoleae</taxon>
        <taxon>Mucuna</taxon>
    </lineage>
</organism>
<sequence length="71" mass="8463">MELEHLRRFKNSSMNNSQLQMQHQDMDLHDIIEHLKKMFSLTTHDKFGPCIFKMIDLIKQLEKSGCTNMIL</sequence>
<feature type="non-terminal residue" evidence="1">
    <location>
        <position position="1"/>
    </location>
</feature>
<gene>
    <name evidence="1" type="ORF">CR513_20692</name>
</gene>
<protein>
    <submittedName>
        <fullName evidence="1">Uncharacterized protein</fullName>
    </submittedName>
</protein>